<proteinExistence type="predicted"/>
<dbReference type="Proteomes" id="UP000176364">
    <property type="component" value="Unassembled WGS sequence"/>
</dbReference>
<evidence type="ECO:0000313" key="1">
    <source>
        <dbReference type="EMBL" id="OGD57396.1"/>
    </source>
</evidence>
<evidence type="ECO:0000313" key="2">
    <source>
        <dbReference type="Proteomes" id="UP000176364"/>
    </source>
</evidence>
<comment type="caution">
    <text evidence="1">The sequence shown here is derived from an EMBL/GenBank/DDBJ whole genome shotgun (WGS) entry which is preliminary data.</text>
</comment>
<reference evidence="1 2" key="1">
    <citation type="journal article" date="2016" name="Nat. Commun.">
        <title>Thousands of microbial genomes shed light on interconnected biogeochemical processes in an aquifer system.</title>
        <authorList>
            <person name="Anantharaman K."/>
            <person name="Brown C.T."/>
            <person name="Hug L.A."/>
            <person name="Sharon I."/>
            <person name="Castelle C.J."/>
            <person name="Probst A.J."/>
            <person name="Thomas B.C."/>
            <person name="Singh A."/>
            <person name="Wilkins M.J."/>
            <person name="Karaoz U."/>
            <person name="Brodie E.L."/>
            <person name="Williams K.H."/>
            <person name="Hubbard S.S."/>
            <person name="Banfield J.F."/>
        </authorList>
    </citation>
    <scope>NUCLEOTIDE SEQUENCE [LARGE SCALE GENOMIC DNA]</scope>
</reference>
<name>A0A1F5DQT9_9BACT</name>
<gene>
    <name evidence="1" type="ORF">A3I57_02180</name>
</gene>
<sequence length="156" mass="17837">MWLKIRATLKTMGGEYSKISALSQKAIKDSKYQYPKIQEFARKLAEPIQRKATRESVWHFNRLPLKDKINFLKILLGYDKKLELLTIIVSQKDILSYSNDKYDSLVTGKVKVEAKAIKSKSYGIFINGNLVLRVQSSFTNGVGLSPFCQRAFLTNI</sequence>
<accession>A0A1F5DQT9</accession>
<protein>
    <submittedName>
        <fullName evidence="1">Uncharacterized protein</fullName>
    </submittedName>
</protein>
<organism evidence="1 2">
    <name type="scientific">Candidatus Beckwithbacteria bacterium RIFCSPLOWO2_02_FULL_47_23</name>
    <dbReference type="NCBI Taxonomy" id="1797463"/>
    <lineage>
        <taxon>Bacteria</taxon>
        <taxon>Candidatus Beckwithiibacteriota</taxon>
    </lineage>
</organism>
<dbReference type="AlphaFoldDB" id="A0A1F5DQT9"/>
<dbReference type="EMBL" id="MEZQ01000068">
    <property type="protein sequence ID" value="OGD57396.1"/>
    <property type="molecule type" value="Genomic_DNA"/>
</dbReference>